<keyword evidence="14" id="KW-1185">Reference proteome</keyword>
<evidence type="ECO:0000313" key="13">
    <source>
        <dbReference type="EMBL" id="KAK3102521.1"/>
    </source>
</evidence>
<feature type="transmembrane region" description="Helical" evidence="11">
    <location>
        <begin position="43"/>
        <end position="67"/>
    </location>
</feature>
<comment type="caution">
    <text evidence="13">The sequence shown here is derived from an EMBL/GenBank/DDBJ whole genome shotgun (WGS) entry which is preliminary data.</text>
</comment>
<dbReference type="InterPro" id="IPR017452">
    <property type="entry name" value="GPCR_Rhodpsn_7TM"/>
</dbReference>
<accession>A0AA88YIX2</accession>
<dbReference type="PANTHER" id="PTHR24248">
    <property type="entry name" value="ADRENERGIC RECEPTOR-RELATED G-PROTEIN COUPLED RECEPTOR"/>
    <property type="match status" value="1"/>
</dbReference>
<evidence type="ECO:0000256" key="4">
    <source>
        <dbReference type="ARBA" id="ARBA00022989"/>
    </source>
</evidence>
<keyword evidence="5 9" id="KW-0297">G-protein coupled receptor</keyword>
<reference evidence="13" key="1">
    <citation type="submission" date="2019-08" db="EMBL/GenBank/DDBJ databases">
        <title>The improved chromosome-level genome for the pearl oyster Pinctada fucata martensii using PacBio sequencing and Hi-C.</title>
        <authorList>
            <person name="Zheng Z."/>
        </authorList>
    </citation>
    <scope>NUCLEOTIDE SEQUENCE</scope>
    <source>
        <strain evidence="13">ZZ-2019</strain>
        <tissue evidence="13">Adductor muscle</tissue>
    </source>
</reference>
<feature type="transmembrane region" description="Helical" evidence="11">
    <location>
        <begin position="79"/>
        <end position="98"/>
    </location>
</feature>
<keyword evidence="3 9" id="KW-0812">Transmembrane</keyword>
<evidence type="ECO:0000256" key="5">
    <source>
        <dbReference type="ARBA" id="ARBA00023040"/>
    </source>
</evidence>
<keyword evidence="2" id="KW-1003">Cell membrane</keyword>
<evidence type="ECO:0000256" key="11">
    <source>
        <dbReference type="SAM" id="Phobius"/>
    </source>
</evidence>
<dbReference type="Pfam" id="PF00001">
    <property type="entry name" value="7tm_1"/>
    <property type="match status" value="1"/>
</dbReference>
<evidence type="ECO:0000259" key="12">
    <source>
        <dbReference type="PROSITE" id="PS50262"/>
    </source>
</evidence>
<sequence length="308" mass="35148">MDPASQAALVFLFVTMQIIIMTQTTVVFILIICRKSLRTIPNLYIASLSVSDFLVGAFFATSAIIAALEVDMSGGWCRFIISMELLSYTAGSISLLALSIDRYRAVCKARGYKPSAKSTVTVMGIVWIISFLYCLRNLVRFETNDNRRAGVLSPIWCNTFLGEQTLDLHFRAVDFFLVFLIPGIAMSVLYTKVYIQLKKSFAIAPTSFVTRKKRATKMLIIQWSLFSQNRNTAITEDHHTDNHHTDNHHTDNHHTDNTDNHHTDNHHTDNHHTDNHHIDNHHIDNHHTDNHHTDSHHTDNHHIDKKSS</sequence>
<dbReference type="GO" id="GO:0004930">
    <property type="term" value="F:G protein-coupled receptor activity"/>
    <property type="evidence" value="ECO:0007669"/>
    <property type="project" value="UniProtKB-KW"/>
</dbReference>
<dbReference type="InterPro" id="IPR000276">
    <property type="entry name" value="GPCR_Rhodpsn"/>
</dbReference>
<evidence type="ECO:0000256" key="9">
    <source>
        <dbReference type="RuleBase" id="RU000688"/>
    </source>
</evidence>
<evidence type="ECO:0000256" key="6">
    <source>
        <dbReference type="ARBA" id="ARBA00023136"/>
    </source>
</evidence>
<comment type="subcellular location">
    <subcellularLocation>
        <location evidence="1">Cell membrane</location>
        <topology evidence="1">Multi-pass membrane protein</topology>
    </subcellularLocation>
</comment>
<keyword evidence="8 9" id="KW-0807">Transducer</keyword>
<dbReference type="Proteomes" id="UP001186944">
    <property type="component" value="Unassembled WGS sequence"/>
</dbReference>
<dbReference type="EMBL" id="VSWD01000005">
    <property type="protein sequence ID" value="KAK3102521.1"/>
    <property type="molecule type" value="Genomic_DNA"/>
</dbReference>
<name>A0AA88YIX2_PINIB</name>
<organism evidence="13 14">
    <name type="scientific">Pinctada imbricata</name>
    <name type="common">Atlantic pearl-oyster</name>
    <name type="synonym">Pinctada martensii</name>
    <dbReference type="NCBI Taxonomy" id="66713"/>
    <lineage>
        <taxon>Eukaryota</taxon>
        <taxon>Metazoa</taxon>
        <taxon>Spiralia</taxon>
        <taxon>Lophotrochozoa</taxon>
        <taxon>Mollusca</taxon>
        <taxon>Bivalvia</taxon>
        <taxon>Autobranchia</taxon>
        <taxon>Pteriomorphia</taxon>
        <taxon>Pterioida</taxon>
        <taxon>Pterioidea</taxon>
        <taxon>Pteriidae</taxon>
        <taxon>Pinctada</taxon>
    </lineage>
</organism>
<gene>
    <name evidence="13" type="ORF">FSP39_011939</name>
</gene>
<evidence type="ECO:0000256" key="10">
    <source>
        <dbReference type="SAM" id="MobiDB-lite"/>
    </source>
</evidence>
<dbReference type="GO" id="GO:0005886">
    <property type="term" value="C:plasma membrane"/>
    <property type="evidence" value="ECO:0007669"/>
    <property type="project" value="UniProtKB-SubCell"/>
</dbReference>
<protein>
    <recommendedName>
        <fullName evidence="12">G-protein coupled receptors family 1 profile domain-containing protein</fullName>
    </recommendedName>
</protein>
<evidence type="ECO:0000313" key="14">
    <source>
        <dbReference type="Proteomes" id="UP001186944"/>
    </source>
</evidence>
<feature type="transmembrane region" description="Helical" evidence="11">
    <location>
        <begin position="119"/>
        <end position="139"/>
    </location>
</feature>
<dbReference type="SUPFAM" id="SSF81321">
    <property type="entry name" value="Family A G protein-coupled receptor-like"/>
    <property type="match status" value="1"/>
</dbReference>
<feature type="transmembrane region" description="Helical" evidence="11">
    <location>
        <begin position="168"/>
        <end position="190"/>
    </location>
</feature>
<keyword evidence="4 11" id="KW-1133">Transmembrane helix</keyword>
<proteinExistence type="inferred from homology"/>
<feature type="transmembrane region" description="Helical" evidence="11">
    <location>
        <begin position="6"/>
        <end position="31"/>
    </location>
</feature>
<dbReference type="CDD" id="cd00637">
    <property type="entry name" value="7tm_classA_rhodopsin-like"/>
    <property type="match status" value="1"/>
</dbReference>
<feature type="domain" description="G-protein coupled receptors family 1 profile" evidence="12">
    <location>
        <begin position="23"/>
        <end position="226"/>
    </location>
</feature>
<keyword evidence="6 11" id="KW-0472">Membrane</keyword>
<evidence type="ECO:0000256" key="7">
    <source>
        <dbReference type="ARBA" id="ARBA00023170"/>
    </source>
</evidence>
<evidence type="ECO:0000256" key="8">
    <source>
        <dbReference type="ARBA" id="ARBA00023224"/>
    </source>
</evidence>
<dbReference type="PROSITE" id="PS50262">
    <property type="entry name" value="G_PROTEIN_RECEP_F1_2"/>
    <property type="match status" value="1"/>
</dbReference>
<dbReference type="PROSITE" id="PS00237">
    <property type="entry name" value="G_PROTEIN_RECEP_F1_1"/>
    <property type="match status" value="1"/>
</dbReference>
<dbReference type="AlphaFoldDB" id="A0AA88YIX2"/>
<evidence type="ECO:0000256" key="2">
    <source>
        <dbReference type="ARBA" id="ARBA00022475"/>
    </source>
</evidence>
<keyword evidence="7 9" id="KW-0675">Receptor</keyword>
<comment type="similarity">
    <text evidence="9">Belongs to the G-protein coupled receptor 1 family.</text>
</comment>
<feature type="region of interest" description="Disordered" evidence="10">
    <location>
        <begin position="237"/>
        <end position="308"/>
    </location>
</feature>
<evidence type="ECO:0000256" key="3">
    <source>
        <dbReference type="ARBA" id="ARBA00022692"/>
    </source>
</evidence>
<dbReference type="PRINTS" id="PR00237">
    <property type="entry name" value="GPCRRHODOPSN"/>
</dbReference>
<evidence type="ECO:0000256" key="1">
    <source>
        <dbReference type="ARBA" id="ARBA00004651"/>
    </source>
</evidence>
<dbReference type="Gene3D" id="1.20.1070.10">
    <property type="entry name" value="Rhodopsin 7-helix transmembrane proteins"/>
    <property type="match status" value="1"/>
</dbReference>